<dbReference type="PROSITE" id="PS51347">
    <property type="entry name" value="PHOSPHOTRIESTERASE_2"/>
    <property type="match status" value="1"/>
</dbReference>
<feature type="compositionally biased region" description="Polar residues" evidence="4">
    <location>
        <begin position="369"/>
        <end position="379"/>
    </location>
</feature>
<dbReference type="PANTHER" id="PTHR10819:SF3">
    <property type="entry name" value="PHOSPHOTRIESTERASE-RELATED PROTEIN"/>
    <property type="match status" value="1"/>
</dbReference>
<dbReference type="Gene3D" id="3.20.20.140">
    <property type="entry name" value="Metal-dependent hydrolases"/>
    <property type="match status" value="1"/>
</dbReference>
<keyword evidence="6" id="KW-1185">Reference proteome</keyword>
<accession>A0ABS0GNX8</accession>
<feature type="region of interest" description="Disordered" evidence="4">
    <location>
        <begin position="1"/>
        <end position="37"/>
    </location>
</feature>
<gene>
    <name evidence="5" type="ORF">I0C86_01185</name>
</gene>
<keyword evidence="1" id="KW-0479">Metal-binding</keyword>
<feature type="modified residue" description="N6-carboxylysine" evidence="3">
    <location>
        <position position="199"/>
    </location>
</feature>
<evidence type="ECO:0000313" key="5">
    <source>
        <dbReference type="EMBL" id="MBF9127617.1"/>
    </source>
</evidence>
<proteinExistence type="inferred from homology"/>
<evidence type="ECO:0000256" key="3">
    <source>
        <dbReference type="PROSITE-ProRule" id="PRU00679"/>
    </source>
</evidence>
<protein>
    <submittedName>
        <fullName evidence="5">Aryldialkylphosphatase</fullName>
    </submittedName>
</protein>
<evidence type="ECO:0000256" key="1">
    <source>
        <dbReference type="ARBA" id="ARBA00022723"/>
    </source>
</evidence>
<evidence type="ECO:0000256" key="2">
    <source>
        <dbReference type="ARBA" id="ARBA00022801"/>
    </source>
</evidence>
<organism evidence="5 6">
    <name type="scientific">Plantactinospora alkalitolerans</name>
    <dbReference type="NCBI Taxonomy" id="2789879"/>
    <lineage>
        <taxon>Bacteria</taxon>
        <taxon>Bacillati</taxon>
        <taxon>Actinomycetota</taxon>
        <taxon>Actinomycetes</taxon>
        <taxon>Micromonosporales</taxon>
        <taxon>Micromonosporaceae</taxon>
        <taxon>Plantactinospora</taxon>
    </lineage>
</organism>
<comment type="similarity">
    <text evidence="3">Belongs to the metallo-dependent hydrolases superfamily. Phosphotriesterase family.</text>
</comment>
<dbReference type="PANTHER" id="PTHR10819">
    <property type="entry name" value="PHOSPHOTRIESTERASE-RELATED"/>
    <property type="match status" value="1"/>
</dbReference>
<keyword evidence="2" id="KW-0378">Hydrolase</keyword>
<reference evidence="5 6" key="1">
    <citation type="submission" date="2020-11" db="EMBL/GenBank/DDBJ databases">
        <title>A novel isolate from a Black sea contaminated sediment with potential to produce alkanes: Plantactinospora alkalitolerans sp. nov.</title>
        <authorList>
            <person name="Carro L."/>
            <person name="Veyisoglu A."/>
            <person name="Guven K."/>
            <person name="Schumann P."/>
            <person name="Klenk H.-P."/>
            <person name="Sahin N."/>
        </authorList>
    </citation>
    <scope>NUCLEOTIDE SEQUENCE [LARGE SCALE GENOMIC DNA]</scope>
    <source>
        <strain evidence="5 6">S1510</strain>
    </source>
</reference>
<dbReference type="Pfam" id="PF02126">
    <property type="entry name" value="PTE"/>
    <property type="match status" value="2"/>
</dbReference>
<dbReference type="Proteomes" id="UP000638560">
    <property type="component" value="Unassembled WGS sequence"/>
</dbReference>
<comment type="caution">
    <text evidence="5">The sequence shown here is derived from an EMBL/GenBank/DDBJ whole genome shotgun (WGS) entry which is preliminary data.</text>
</comment>
<name>A0ABS0GNX8_9ACTN</name>
<sequence length="407" mass="42388">MAVLHPRLEPGDRRDLRRTDGSDDGAAAVGGGRGGAVSEAGPVTFVRTVLGDVPPSVLGPTDYHEHLFQVSPLLPGDELDDEPASRAETASLFDAGITGMVEATPVGLGRDPAAVARISAATGMRVVATTGAHRAAHYAAGHPLLSWSEAQLAARFLADLVDGCPARDVGAGPSVGDGGSGTAIALDPSGRPVRAGLLKAGLGYWSIGPFERRVLGAVAAAHRSTGAPVMVHLEHGSAGHEVLDLLGGDGVDPGRVVLAHADRNPDPGLHVELAQRGAYLGYDGMARHRDRPDSALIELIEAVCGRGMTDHLLLGGDVARRSRYVAYGGMPGMAYLPNRFLPRLRTHLGPDVVRRILVDTPARVLTWGTSGRPSYSTARGSDRPVVLKPDTSRPSLASGGDGRRSQR</sequence>
<feature type="compositionally biased region" description="Basic and acidic residues" evidence="4">
    <location>
        <begin position="1"/>
        <end position="21"/>
    </location>
</feature>
<dbReference type="SUPFAM" id="SSF51556">
    <property type="entry name" value="Metallo-dependent hydrolases"/>
    <property type="match status" value="1"/>
</dbReference>
<feature type="region of interest" description="Disordered" evidence="4">
    <location>
        <begin position="369"/>
        <end position="407"/>
    </location>
</feature>
<dbReference type="EMBL" id="JADPUN010000032">
    <property type="protein sequence ID" value="MBF9127617.1"/>
    <property type="molecule type" value="Genomic_DNA"/>
</dbReference>
<evidence type="ECO:0000313" key="6">
    <source>
        <dbReference type="Proteomes" id="UP000638560"/>
    </source>
</evidence>
<dbReference type="InterPro" id="IPR001559">
    <property type="entry name" value="Phosphotriesterase"/>
</dbReference>
<dbReference type="InterPro" id="IPR032466">
    <property type="entry name" value="Metal_Hydrolase"/>
</dbReference>
<evidence type="ECO:0000256" key="4">
    <source>
        <dbReference type="SAM" id="MobiDB-lite"/>
    </source>
</evidence>